<dbReference type="Pfam" id="PF03641">
    <property type="entry name" value="Lysine_decarbox"/>
    <property type="match status" value="1"/>
</dbReference>
<dbReference type="EMBL" id="JAENRR010000036">
    <property type="protein sequence ID" value="MBK3518531.1"/>
    <property type="molecule type" value="Genomic_DNA"/>
</dbReference>
<keyword evidence="3" id="KW-0378">Hydrolase</keyword>
<dbReference type="PANTHER" id="PTHR31223:SF70">
    <property type="entry name" value="LOG FAMILY PROTEIN YJL055W"/>
    <property type="match status" value="1"/>
</dbReference>
<organism evidence="4 5">
    <name type="scientific">Carboxylicivirga marina</name>
    <dbReference type="NCBI Taxonomy" id="2800988"/>
    <lineage>
        <taxon>Bacteria</taxon>
        <taxon>Pseudomonadati</taxon>
        <taxon>Bacteroidota</taxon>
        <taxon>Bacteroidia</taxon>
        <taxon>Marinilabiliales</taxon>
        <taxon>Marinilabiliaceae</taxon>
        <taxon>Carboxylicivirga</taxon>
    </lineage>
</organism>
<dbReference type="Gene3D" id="3.40.50.450">
    <property type="match status" value="1"/>
</dbReference>
<dbReference type="PANTHER" id="PTHR31223">
    <property type="entry name" value="LOG FAMILY PROTEIN YJL055W"/>
    <property type="match status" value="1"/>
</dbReference>
<comment type="catalytic activity">
    <reaction evidence="1">
        <text>AMP + H2O = D-ribose 5-phosphate + adenine</text>
        <dbReference type="Rhea" id="RHEA:20129"/>
        <dbReference type="ChEBI" id="CHEBI:15377"/>
        <dbReference type="ChEBI" id="CHEBI:16708"/>
        <dbReference type="ChEBI" id="CHEBI:78346"/>
        <dbReference type="ChEBI" id="CHEBI:456215"/>
        <dbReference type="EC" id="3.2.2.4"/>
    </reaction>
</comment>
<evidence type="ECO:0000313" key="5">
    <source>
        <dbReference type="Proteomes" id="UP000605676"/>
    </source>
</evidence>
<dbReference type="SUPFAM" id="SSF102405">
    <property type="entry name" value="MCP/YpsA-like"/>
    <property type="match status" value="1"/>
</dbReference>
<gene>
    <name evidence="4" type="ORF">JIV24_14395</name>
</gene>
<evidence type="ECO:0000256" key="3">
    <source>
        <dbReference type="RuleBase" id="RU363015"/>
    </source>
</evidence>
<dbReference type="Proteomes" id="UP000605676">
    <property type="component" value="Unassembled WGS sequence"/>
</dbReference>
<comment type="caution">
    <text evidence="4">The sequence shown here is derived from an EMBL/GenBank/DDBJ whole genome shotgun (WGS) entry which is preliminary data.</text>
</comment>
<dbReference type="EC" id="3.2.2.n1" evidence="3"/>
<proteinExistence type="inferred from homology"/>
<protein>
    <recommendedName>
        <fullName evidence="3">Cytokinin riboside 5'-monophosphate phosphoribohydrolase</fullName>
        <ecNumber evidence="3">3.2.2.n1</ecNumber>
    </recommendedName>
</protein>
<evidence type="ECO:0000256" key="1">
    <source>
        <dbReference type="ARBA" id="ARBA00000274"/>
    </source>
</evidence>
<sequence>MKHVTVFCASSPKVNQTYINEAASLAEELVRNNYGIVYGGGALGLMGSLANRALELNGTVKGIIPHFMVEVEWEHKGVKDMVHVNDMAERKKMLVDEGDIIVVLPGGIGTYEELFEVLSLKKLGQIQHPIIIVNTNGYFNHLIKALETMIDEDFMRQEHKSLWHVANSSSDVCKAIDNIPAWSEDAIKFAAVK</sequence>
<keyword evidence="3" id="KW-0203">Cytokinin biosynthesis</keyword>
<dbReference type="NCBIfam" id="TIGR00730">
    <property type="entry name" value="Rossman fold protein, TIGR00730 family"/>
    <property type="match status" value="1"/>
</dbReference>
<dbReference type="InterPro" id="IPR031100">
    <property type="entry name" value="LOG_fam"/>
</dbReference>
<evidence type="ECO:0000313" key="4">
    <source>
        <dbReference type="EMBL" id="MBK3518531.1"/>
    </source>
</evidence>
<dbReference type="InterPro" id="IPR005269">
    <property type="entry name" value="LOG"/>
</dbReference>
<accession>A0ABS1HLM4</accession>
<name>A0ABS1HLM4_9BACT</name>
<comment type="similarity">
    <text evidence="2 3">Belongs to the LOG family.</text>
</comment>
<evidence type="ECO:0000256" key="2">
    <source>
        <dbReference type="ARBA" id="ARBA00006763"/>
    </source>
</evidence>
<reference evidence="4 5" key="1">
    <citation type="submission" date="2021-01" db="EMBL/GenBank/DDBJ databases">
        <title>Carboxyliciviraga sp.nov., isolated from coastal sediments.</title>
        <authorList>
            <person name="Lu D."/>
            <person name="Zhang T."/>
        </authorList>
    </citation>
    <scope>NUCLEOTIDE SEQUENCE [LARGE SCALE GENOMIC DNA]</scope>
    <source>
        <strain evidence="4 5">N1Y132</strain>
    </source>
</reference>
<keyword evidence="5" id="KW-1185">Reference proteome</keyword>
<dbReference type="RefSeq" id="WP_200465758.1">
    <property type="nucleotide sequence ID" value="NZ_JAENRR010000036.1"/>
</dbReference>